<evidence type="ECO:0000313" key="14">
    <source>
        <dbReference type="Proteomes" id="UP001224775"/>
    </source>
</evidence>
<keyword evidence="4 10" id="KW-1133">Transmembrane helix</keyword>
<accession>A0AAD8YLR8</accession>
<keyword evidence="6 10" id="KW-0472">Membrane</keyword>
<evidence type="ECO:0000256" key="10">
    <source>
        <dbReference type="SAM" id="Phobius"/>
    </source>
</evidence>
<keyword evidence="7 13" id="KW-0675">Receptor</keyword>
<sequence length="715" mass="76614">MTARFLVAAVAAFVHLICIMMLIPAVEATTGVTRSTIINRRGADTTSITSSMEITAFGELEDGAPVTDECTYDGGIISFSHPMSLKSSDKFFSTGNLQLSAIEMMIDEINTSPRCGVTVGGKKHGIHLTTFGDDSSNDKVSAIVKNGMMPLAESTEYVGSYWVGPYSSGLTGSMSPLANATDDPTAAKTVLVAGGAASTPVFAGNPTIFGTFPPSKLYLAQAIEALAKAGAKSATSVFESASFTKGVCAAMPGLADKFNLTLQDEIEVVSSPTSVDLDPVARNLSMAENDPDIVVACVYDQGCAEWVASMRKTGWSPRAQVFTVCIGMDKFQDAVGTDAMYMMGVSPWDPSLDMQDQVVGWSAMEFSELFLATTQRTSTYHAASAAASVGALVQAIERADSFGTEAVSDVLATQEFNTLYGLLSFDANGQSQAPSLHLQYDKGMTVQTVYPIEFRSAELVYPMPTWDARDCNMLSKCLTGEETGVCQEDGTCKCDSENAVSTGVGSSAKCVDIPAEDMTYVDTSLLTVGYILFAVQAFLSVACTAWTVYYRKRRVVKASQPLFLCLVAFGAFLMSLSIIPVGIQGEYRYLVDPITGVPTDEPNTDIDRVDAACMALPWLFSMGFAVTFSALFAKIWRIKLVFQAARTFVRKQVGVKDVVSIMVAVIVLQAIVLIAWNVADPLIWQREVLMEDNNGYPTRSIGTCSSTNGLAFLIP</sequence>
<keyword evidence="9" id="KW-0807">Transducer</keyword>
<dbReference type="SUPFAM" id="SSF53822">
    <property type="entry name" value="Periplasmic binding protein-like I"/>
    <property type="match status" value="1"/>
</dbReference>
<protein>
    <submittedName>
        <fullName evidence="13">G protein-coupled receptor family protein</fullName>
    </submittedName>
</protein>
<evidence type="ECO:0000256" key="3">
    <source>
        <dbReference type="ARBA" id="ARBA00022729"/>
    </source>
</evidence>
<gene>
    <name evidence="13" type="ORF">QTG54_000262</name>
</gene>
<evidence type="ECO:0000256" key="7">
    <source>
        <dbReference type="ARBA" id="ARBA00023170"/>
    </source>
</evidence>
<feature type="chain" id="PRO_5042124802" evidence="11">
    <location>
        <begin position="29"/>
        <end position="715"/>
    </location>
</feature>
<dbReference type="Gene3D" id="3.40.50.2300">
    <property type="match status" value="2"/>
</dbReference>
<dbReference type="InterPro" id="IPR028082">
    <property type="entry name" value="Peripla_BP_I"/>
</dbReference>
<keyword evidence="8" id="KW-0325">Glycoprotein</keyword>
<feature type="domain" description="G-protein coupled receptors family 3 profile" evidence="12">
    <location>
        <begin position="611"/>
        <end position="715"/>
    </location>
</feature>
<feature type="transmembrane region" description="Helical" evidence="10">
    <location>
        <begin position="657"/>
        <end position="679"/>
    </location>
</feature>
<proteinExistence type="predicted"/>
<dbReference type="PRINTS" id="PR01176">
    <property type="entry name" value="GABABRECEPTR"/>
</dbReference>
<evidence type="ECO:0000256" key="6">
    <source>
        <dbReference type="ARBA" id="ARBA00023136"/>
    </source>
</evidence>
<dbReference type="InterPro" id="IPR028081">
    <property type="entry name" value="Leu-bd"/>
</dbReference>
<dbReference type="InterPro" id="IPR017978">
    <property type="entry name" value="GPCR_3_C"/>
</dbReference>
<dbReference type="Proteomes" id="UP001224775">
    <property type="component" value="Unassembled WGS sequence"/>
</dbReference>
<dbReference type="PANTHER" id="PTHR10519">
    <property type="entry name" value="GABA-B RECEPTOR"/>
    <property type="match status" value="1"/>
</dbReference>
<evidence type="ECO:0000256" key="8">
    <source>
        <dbReference type="ARBA" id="ARBA00023180"/>
    </source>
</evidence>
<feature type="transmembrane region" description="Helical" evidence="10">
    <location>
        <begin position="615"/>
        <end position="636"/>
    </location>
</feature>
<dbReference type="GO" id="GO:0038039">
    <property type="term" value="C:G protein-coupled receptor heterodimeric complex"/>
    <property type="evidence" value="ECO:0007669"/>
    <property type="project" value="TreeGrafter"/>
</dbReference>
<keyword evidence="2 10" id="KW-0812">Transmembrane</keyword>
<keyword evidence="14" id="KW-1185">Reference proteome</keyword>
<evidence type="ECO:0000256" key="5">
    <source>
        <dbReference type="ARBA" id="ARBA00023040"/>
    </source>
</evidence>
<evidence type="ECO:0000256" key="1">
    <source>
        <dbReference type="ARBA" id="ARBA00004141"/>
    </source>
</evidence>
<dbReference type="AlphaFoldDB" id="A0AAD8YLR8"/>
<dbReference type="InterPro" id="IPR002455">
    <property type="entry name" value="GPCR3_GABA-B"/>
</dbReference>
<evidence type="ECO:0000259" key="12">
    <source>
        <dbReference type="PROSITE" id="PS50259"/>
    </source>
</evidence>
<dbReference type="PANTHER" id="PTHR10519:SF20">
    <property type="entry name" value="G-PROTEIN COUPLED RECEPTOR 156-RELATED"/>
    <property type="match status" value="1"/>
</dbReference>
<dbReference type="GO" id="GO:0004965">
    <property type="term" value="F:G protein-coupled GABA receptor activity"/>
    <property type="evidence" value="ECO:0007669"/>
    <property type="project" value="InterPro"/>
</dbReference>
<evidence type="ECO:0000256" key="4">
    <source>
        <dbReference type="ARBA" id="ARBA00022989"/>
    </source>
</evidence>
<name>A0AAD8YLR8_9STRA</name>
<keyword evidence="3 11" id="KW-0732">Signal</keyword>
<keyword evidence="5" id="KW-0297">G-protein coupled receptor</keyword>
<evidence type="ECO:0000256" key="9">
    <source>
        <dbReference type="ARBA" id="ARBA00023224"/>
    </source>
</evidence>
<feature type="transmembrane region" description="Helical" evidence="10">
    <location>
        <begin position="562"/>
        <end position="583"/>
    </location>
</feature>
<feature type="signal peptide" evidence="11">
    <location>
        <begin position="1"/>
        <end position="28"/>
    </location>
</feature>
<evidence type="ECO:0000256" key="2">
    <source>
        <dbReference type="ARBA" id="ARBA00022692"/>
    </source>
</evidence>
<dbReference type="PRINTS" id="PR00248">
    <property type="entry name" value="GPCRMGR"/>
</dbReference>
<dbReference type="Pfam" id="PF00003">
    <property type="entry name" value="7tm_3"/>
    <property type="match status" value="1"/>
</dbReference>
<evidence type="ECO:0000256" key="11">
    <source>
        <dbReference type="SAM" id="SignalP"/>
    </source>
</evidence>
<comment type="subcellular location">
    <subcellularLocation>
        <location evidence="1">Membrane</location>
        <topology evidence="1">Multi-pass membrane protein</topology>
    </subcellularLocation>
</comment>
<comment type="caution">
    <text evidence="13">The sequence shown here is derived from an EMBL/GenBank/DDBJ whole genome shotgun (WGS) entry which is preliminary data.</text>
</comment>
<evidence type="ECO:0000313" key="13">
    <source>
        <dbReference type="EMBL" id="KAK1748323.1"/>
    </source>
</evidence>
<organism evidence="13 14">
    <name type="scientific">Skeletonema marinoi</name>
    <dbReference type="NCBI Taxonomy" id="267567"/>
    <lineage>
        <taxon>Eukaryota</taxon>
        <taxon>Sar</taxon>
        <taxon>Stramenopiles</taxon>
        <taxon>Ochrophyta</taxon>
        <taxon>Bacillariophyta</taxon>
        <taxon>Coscinodiscophyceae</taxon>
        <taxon>Thalassiosirophycidae</taxon>
        <taxon>Thalassiosirales</taxon>
        <taxon>Skeletonemataceae</taxon>
        <taxon>Skeletonema</taxon>
        <taxon>Skeletonema marinoi-dohrnii complex</taxon>
    </lineage>
</organism>
<dbReference type="PROSITE" id="PS50259">
    <property type="entry name" value="G_PROTEIN_RECEP_F3_4"/>
    <property type="match status" value="1"/>
</dbReference>
<reference evidence="13" key="1">
    <citation type="submission" date="2023-06" db="EMBL/GenBank/DDBJ databases">
        <title>Survivors Of The Sea: Transcriptome response of Skeletonema marinoi to long-term dormancy.</title>
        <authorList>
            <person name="Pinder M.I.M."/>
            <person name="Kourtchenko O."/>
            <person name="Robertson E.K."/>
            <person name="Larsson T."/>
            <person name="Maumus F."/>
            <person name="Osuna-Cruz C.M."/>
            <person name="Vancaester E."/>
            <person name="Stenow R."/>
            <person name="Vandepoele K."/>
            <person name="Ploug H."/>
            <person name="Bruchert V."/>
            <person name="Godhe A."/>
            <person name="Topel M."/>
        </authorList>
    </citation>
    <scope>NUCLEOTIDE SEQUENCE</scope>
    <source>
        <strain evidence="13">R05AC</strain>
    </source>
</reference>
<dbReference type="EMBL" id="JATAAI010000001">
    <property type="protein sequence ID" value="KAK1748323.1"/>
    <property type="molecule type" value="Genomic_DNA"/>
</dbReference>
<dbReference type="InterPro" id="IPR000337">
    <property type="entry name" value="GPCR_3"/>
</dbReference>
<dbReference type="Pfam" id="PF13458">
    <property type="entry name" value="Peripla_BP_6"/>
    <property type="match status" value="1"/>
</dbReference>
<feature type="transmembrane region" description="Helical" evidence="10">
    <location>
        <begin position="528"/>
        <end position="550"/>
    </location>
</feature>